<feature type="domain" description="SHOCT" evidence="2">
    <location>
        <begin position="42"/>
        <end position="68"/>
    </location>
</feature>
<evidence type="ECO:0000259" key="2">
    <source>
        <dbReference type="Pfam" id="PF09851"/>
    </source>
</evidence>
<feature type="transmembrane region" description="Helical" evidence="1">
    <location>
        <begin position="12"/>
        <end position="32"/>
    </location>
</feature>
<keyword evidence="1" id="KW-0472">Membrane</keyword>
<dbReference type="Proteomes" id="UP000290191">
    <property type="component" value="Unassembled WGS sequence"/>
</dbReference>
<protein>
    <submittedName>
        <fullName evidence="3">Electron transporter RnfE</fullName>
    </submittedName>
</protein>
<dbReference type="Pfam" id="PF09851">
    <property type="entry name" value="SHOCT"/>
    <property type="match status" value="1"/>
</dbReference>
<sequence>MWNYMGTNMTFFHGFGMTLFWIIILVVIFLLLKNNQKEKEEEPLDILKKRLAKGEITKEEYDKLKKELS</sequence>
<keyword evidence="1" id="KW-1133">Transmembrane helix</keyword>
<reference evidence="3 4" key="1">
    <citation type="submission" date="2017-10" db="EMBL/GenBank/DDBJ databases">
        <title>Genomics of the genus Arcobacter.</title>
        <authorList>
            <person name="Perez-Cataluna A."/>
            <person name="Figueras M.J."/>
        </authorList>
    </citation>
    <scope>NUCLEOTIDE SEQUENCE [LARGE SCALE GENOMIC DNA]</scope>
    <source>
        <strain evidence="3 4">DSM 24636</strain>
    </source>
</reference>
<name>A0A4Q0Y4J4_9BACT</name>
<dbReference type="STRING" id="877500.GCA_000935065_02639"/>
<evidence type="ECO:0000256" key="1">
    <source>
        <dbReference type="SAM" id="Phobius"/>
    </source>
</evidence>
<evidence type="ECO:0000313" key="4">
    <source>
        <dbReference type="Proteomes" id="UP000290191"/>
    </source>
</evidence>
<dbReference type="EMBL" id="PDKO01000001">
    <property type="protein sequence ID" value="RXJ64465.1"/>
    <property type="molecule type" value="Genomic_DNA"/>
</dbReference>
<organism evidence="3 4">
    <name type="scientific">Halarcobacter anaerophilus</name>
    <dbReference type="NCBI Taxonomy" id="877500"/>
    <lineage>
        <taxon>Bacteria</taxon>
        <taxon>Pseudomonadati</taxon>
        <taxon>Campylobacterota</taxon>
        <taxon>Epsilonproteobacteria</taxon>
        <taxon>Campylobacterales</taxon>
        <taxon>Arcobacteraceae</taxon>
        <taxon>Halarcobacter</taxon>
    </lineage>
</organism>
<keyword evidence="1" id="KW-0812">Transmembrane</keyword>
<dbReference type="InterPro" id="IPR018649">
    <property type="entry name" value="SHOCT"/>
</dbReference>
<gene>
    <name evidence="3" type="ORF">CRV06_00475</name>
</gene>
<dbReference type="AlphaFoldDB" id="A0A4Q0Y4J4"/>
<dbReference type="RefSeq" id="WP_129080897.1">
    <property type="nucleotide sequence ID" value="NZ_CP041070.1"/>
</dbReference>
<comment type="caution">
    <text evidence="3">The sequence shown here is derived from an EMBL/GenBank/DDBJ whole genome shotgun (WGS) entry which is preliminary data.</text>
</comment>
<accession>A0A4Q0Y4J4</accession>
<evidence type="ECO:0000313" key="3">
    <source>
        <dbReference type="EMBL" id="RXJ64465.1"/>
    </source>
</evidence>
<proteinExistence type="predicted"/>
<keyword evidence="4" id="KW-1185">Reference proteome</keyword>